<evidence type="ECO:0000313" key="18">
    <source>
        <dbReference type="EMBL" id="EFJ08756.1"/>
    </source>
</evidence>
<dbReference type="GO" id="GO:0004674">
    <property type="term" value="F:protein serine/threonine kinase activity"/>
    <property type="evidence" value="ECO:0007669"/>
    <property type="project" value="UniProtKB-KW"/>
</dbReference>
<dbReference type="InterPro" id="IPR008271">
    <property type="entry name" value="Ser/Thr_kinase_AS"/>
</dbReference>
<keyword evidence="8" id="KW-0418">Kinase</keyword>
<evidence type="ECO:0000256" key="10">
    <source>
        <dbReference type="ARBA" id="ARBA00022989"/>
    </source>
</evidence>
<dbReference type="InterPro" id="IPR000719">
    <property type="entry name" value="Prot_kinase_dom"/>
</dbReference>
<evidence type="ECO:0000256" key="15">
    <source>
        <dbReference type="ARBA" id="ARBA00048679"/>
    </source>
</evidence>
<dbReference type="AlphaFoldDB" id="D8T3J5"/>
<evidence type="ECO:0000256" key="5">
    <source>
        <dbReference type="ARBA" id="ARBA00022692"/>
    </source>
</evidence>
<dbReference type="eggNOG" id="KOG1187">
    <property type="taxonomic scope" value="Eukaryota"/>
</dbReference>
<feature type="domain" description="Protein kinase" evidence="16">
    <location>
        <begin position="53"/>
        <end position="323"/>
    </location>
</feature>
<evidence type="ECO:0000256" key="7">
    <source>
        <dbReference type="ARBA" id="ARBA00022741"/>
    </source>
</evidence>
<keyword evidence="5" id="KW-0812">Transmembrane</keyword>
<evidence type="ECO:0000256" key="9">
    <source>
        <dbReference type="ARBA" id="ARBA00022840"/>
    </source>
</evidence>
<dbReference type="KEGG" id="smo:SELMODRAFT_131134"/>
<keyword evidence="11" id="KW-0472">Membrane</keyword>
<dbReference type="Gene3D" id="3.30.200.20">
    <property type="entry name" value="Phosphorylase Kinase, domain 1"/>
    <property type="match status" value="1"/>
</dbReference>
<evidence type="ECO:0000256" key="13">
    <source>
        <dbReference type="ARBA" id="ARBA00023180"/>
    </source>
</evidence>
<evidence type="ECO:0000256" key="2">
    <source>
        <dbReference type="ARBA" id="ARBA00012513"/>
    </source>
</evidence>
<dbReference type="FunFam" id="1.10.510.10:FF:000287">
    <property type="entry name" value="probable LRR receptor-like serine/threonine-protein kinase RKF3"/>
    <property type="match status" value="1"/>
</dbReference>
<evidence type="ECO:0000256" key="14">
    <source>
        <dbReference type="ARBA" id="ARBA00047899"/>
    </source>
</evidence>
<comment type="catalytic activity">
    <reaction evidence="15">
        <text>L-seryl-[protein] + ATP = O-phospho-L-seryl-[protein] + ADP + H(+)</text>
        <dbReference type="Rhea" id="RHEA:17989"/>
        <dbReference type="Rhea" id="RHEA-COMP:9863"/>
        <dbReference type="Rhea" id="RHEA-COMP:11604"/>
        <dbReference type="ChEBI" id="CHEBI:15378"/>
        <dbReference type="ChEBI" id="CHEBI:29999"/>
        <dbReference type="ChEBI" id="CHEBI:30616"/>
        <dbReference type="ChEBI" id="CHEBI:83421"/>
        <dbReference type="ChEBI" id="CHEBI:456216"/>
        <dbReference type="EC" id="2.7.11.1"/>
    </reaction>
</comment>
<keyword evidence="4" id="KW-0808">Transferase</keyword>
<evidence type="ECO:0000256" key="11">
    <source>
        <dbReference type="ARBA" id="ARBA00023136"/>
    </source>
</evidence>
<dbReference type="EC" id="2.7.11.1" evidence="2"/>
<reference evidence="18 19" key="1">
    <citation type="journal article" date="2011" name="Science">
        <title>The Selaginella genome identifies genetic changes associated with the evolution of vascular plants.</title>
        <authorList>
            <person name="Banks J.A."/>
            <person name="Nishiyama T."/>
            <person name="Hasebe M."/>
            <person name="Bowman J.L."/>
            <person name="Gribskov M."/>
            <person name="dePamphilis C."/>
            <person name="Albert V.A."/>
            <person name="Aono N."/>
            <person name="Aoyama T."/>
            <person name="Ambrose B.A."/>
            <person name="Ashton N.W."/>
            <person name="Axtell M.J."/>
            <person name="Barker E."/>
            <person name="Barker M.S."/>
            <person name="Bennetzen J.L."/>
            <person name="Bonawitz N.D."/>
            <person name="Chapple C."/>
            <person name="Cheng C."/>
            <person name="Correa L.G."/>
            <person name="Dacre M."/>
            <person name="DeBarry J."/>
            <person name="Dreyer I."/>
            <person name="Elias M."/>
            <person name="Engstrom E.M."/>
            <person name="Estelle M."/>
            <person name="Feng L."/>
            <person name="Finet C."/>
            <person name="Floyd S.K."/>
            <person name="Frommer W.B."/>
            <person name="Fujita T."/>
            <person name="Gramzow L."/>
            <person name="Gutensohn M."/>
            <person name="Harholt J."/>
            <person name="Hattori M."/>
            <person name="Heyl A."/>
            <person name="Hirai T."/>
            <person name="Hiwatashi Y."/>
            <person name="Ishikawa M."/>
            <person name="Iwata M."/>
            <person name="Karol K.G."/>
            <person name="Koehler B."/>
            <person name="Kolukisaoglu U."/>
            <person name="Kubo M."/>
            <person name="Kurata T."/>
            <person name="Lalonde S."/>
            <person name="Li K."/>
            <person name="Li Y."/>
            <person name="Litt A."/>
            <person name="Lyons E."/>
            <person name="Manning G."/>
            <person name="Maruyama T."/>
            <person name="Michael T.P."/>
            <person name="Mikami K."/>
            <person name="Miyazaki S."/>
            <person name="Morinaga S."/>
            <person name="Murata T."/>
            <person name="Mueller-Roeber B."/>
            <person name="Nelson D.R."/>
            <person name="Obara M."/>
            <person name="Oguri Y."/>
            <person name="Olmstead R.G."/>
            <person name="Onodera N."/>
            <person name="Petersen B.L."/>
            <person name="Pils B."/>
            <person name="Prigge M."/>
            <person name="Rensing S.A."/>
            <person name="Riano-Pachon D.M."/>
            <person name="Roberts A.W."/>
            <person name="Sato Y."/>
            <person name="Scheller H.V."/>
            <person name="Schulz B."/>
            <person name="Schulz C."/>
            <person name="Shakirov E.V."/>
            <person name="Shibagaki N."/>
            <person name="Shinohara N."/>
            <person name="Shippen D.E."/>
            <person name="Soerensen I."/>
            <person name="Sotooka R."/>
            <person name="Sugimoto N."/>
            <person name="Sugita M."/>
            <person name="Sumikawa N."/>
            <person name="Tanurdzic M."/>
            <person name="Theissen G."/>
            <person name="Ulvskov P."/>
            <person name="Wakazuki S."/>
            <person name="Weng J.K."/>
            <person name="Willats W.W."/>
            <person name="Wipf D."/>
            <person name="Wolf P.G."/>
            <person name="Yang L."/>
            <person name="Zimmer A.D."/>
            <person name="Zhu Q."/>
            <person name="Mitros T."/>
            <person name="Hellsten U."/>
            <person name="Loque D."/>
            <person name="Otillar R."/>
            <person name="Salamov A."/>
            <person name="Schmutz J."/>
            <person name="Shapiro H."/>
            <person name="Lindquist E."/>
            <person name="Lucas S."/>
            <person name="Rokhsar D."/>
            <person name="Grigoriev I.V."/>
        </authorList>
    </citation>
    <scope>NUCLEOTIDE SEQUENCE [LARGE SCALE GENOMIC DNA]</scope>
</reference>
<dbReference type="Gene3D" id="1.10.510.10">
    <property type="entry name" value="Transferase(Phosphotransferase) domain 1"/>
    <property type="match status" value="1"/>
</dbReference>
<dbReference type="Gramene" id="EFJ08756">
    <property type="protein sequence ID" value="EFJ08756"/>
    <property type="gene ID" value="SELMODRAFT_131134"/>
</dbReference>
<keyword evidence="3" id="KW-0723">Serine/threonine-protein kinase</keyword>
<dbReference type="KEGG" id="smo:SELMODRAFT_135372"/>
<organism evidence="19">
    <name type="scientific">Selaginella moellendorffii</name>
    <name type="common">Spikemoss</name>
    <dbReference type="NCBI Taxonomy" id="88036"/>
    <lineage>
        <taxon>Eukaryota</taxon>
        <taxon>Viridiplantae</taxon>
        <taxon>Streptophyta</taxon>
        <taxon>Embryophyta</taxon>
        <taxon>Tracheophyta</taxon>
        <taxon>Lycopodiopsida</taxon>
        <taxon>Selaginellales</taxon>
        <taxon>Selaginellaceae</taxon>
        <taxon>Selaginella</taxon>
    </lineage>
</organism>
<evidence type="ECO:0000256" key="4">
    <source>
        <dbReference type="ARBA" id="ARBA00022679"/>
    </source>
</evidence>
<evidence type="ECO:0000256" key="1">
    <source>
        <dbReference type="ARBA" id="ARBA00004479"/>
    </source>
</evidence>
<dbReference type="PANTHER" id="PTHR47989">
    <property type="entry name" value="OS01G0750732 PROTEIN"/>
    <property type="match status" value="1"/>
</dbReference>
<dbReference type="PROSITE" id="PS50011">
    <property type="entry name" value="PROTEIN_KINASE_DOM"/>
    <property type="match status" value="1"/>
</dbReference>
<keyword evidence="7" id="KW-0547">Nucleotide-binding</keyword>
<dbReference type="CDD" id="cd14066">
    <property type="entry name" value="STKc_IRAK"/>
    <property type="match status" value="1"/>
</dbReference>
<keyword evidence="9" id="KW-0067">ATP-binding</keyword>
<keyword evidence="13" id="KW-0325">Glycoprotein</keyword>
<evidence type="ECO:0000313" key="17">
    <source>
        <dbReference type="EMBL" id="EFJ06432.1"/>
    </source>
</evidence>
<dbReference type="Pfam" id="PF00069">
    <property type="entry name" value="Pkinase"/>
    <property type="match status" value="1"/>
</dbReference>
<proteinExistence type="predicted"/>
<keyword evidence="6" id="KW-0732">Signal</keyword>
<comment type="catalytic activity">
    <reaction evidence="14">
        <text>L-threonyl-[protein] + ATP = O-phospho-L-threonyl-[protein] + ADP + H(+)</text>
        <dbReference type="Rhea" id="RHEA:46608"/>
        <dbReference type="Rhea" id="RHEA-COMP:11060"/>
        <dbReference type="Rhea" id="RHEA-COMP:11605"/>
        <dbReference type="ChEBI" id="CHEBI:15378"/>
        <dbReference type="ChEBI" id="CHEBI:30013"/>
        <dbReference type="ChEBI" id="CHEBI:30616"/>
        <dbReference type="ChEBI" id="CHEBI:61977"/>
        <dbReference type="ChEBI" id="CHEBI:456216"/>
        <dbReference type="EC" id="2.7.11.1"/>
    </reaction>
</comment>
<dbReference type="InParanoid" id="D8T3J5"/>
<dbReference type="STRING" id="88036.D8T3J5"/>
<dbReference type="Proteomes" id="UP000001514">
    <property type="component" value="Unassembled WGS sequence"/>
</dbReference>
<dbReference type="PANTHER" id="PTHR47989:SF4">
    <property type="entry name" value="PROTEIN KINASE DOMAIN-CONTAINING PROTEIN"/>
    <property type="match status" value="1"/>
</dbReference>
<dbReference type="SUPFAM" id="SSF56112">
    <property type="entry name" value="Protein kinase-like (PK-like)"/>
    <property type="match status" value="1"/>
</dbReference>
<gene>
    <name evidence="18" type="ORF">SELMODRAFT_131134</name>
    <name evidence="17" type="ORF">SELMODRAFT_135372</name>
</gene>
<dbReference type="GO" id="GO:0016020">
    <property type="term" value="C:membrane"/>
    <property type="evidence" value="ECO:0007669"/>
    <property type="project" value="UniProtKB-SubCell"/>
</dbReference>
<evidence type="ECO:0000256" key="3">
    <source>
        <dbReference type="ARBA" id="ARBA00022527"/>
    </source>
</evidence>
<dbReference type="HOGENOM" id="CLU_000288_21_4_1"/>
<sequence length="336" mass="37344">MFPTLVKLCCEIVLAENGGKDLRAFDTSEIAVLPTEGFYIFTLKELAKATNHFSNASLLGEGSAGKVYIGQLPSGKLVAVKRILKERKVETFYKEVELLARIRHPNLTALLGYCRSKHVCLLVYEYMSNGDLAQKLLRKDGPALTWDQRIQIAIDCARGLTYLHECPEGPVVHRDIKPTNILLNGLLEAKLSDFGLSKIIELDASHVSTEIKGTTGYLDPEYLILGQLTEASDVYSFGIVLLQLMSGRKAIDNDTRVNRSIVEMVSTLFLHDNQGLSQLLDPRLDCDVPLPAFQKLAEVAHLCVQPRSYDRPSISEVLHDLELALRLGKASTPRNQ</sequence>
<keyword evidence="12" id="KW-0675">Receptor</keyword>
<keyword evidence="19" id="KW-1185">Reference proteome</keyword>
<evidence type="ECO:0000259" key="16">
    <source>
        <dbReference type="PROSITE" id="PS50011"/>
    </source>
</evidence>
<accession>D8T3J5</accession>
<evidence type="ECO:0000256" key="12">
    <source>
        <dbReference type="ARBA" id="ARBA00023170"/>
    </source>
</evidence>
<name>D8T3J5_SELML</name>
<dbReference type="SMART" id="SM00220">
    <property type="entry name" value="S_TKc"/>
    <property type="match status" value="1"/>
</dbReference>
<evidence type="ECO:0000256" key="8">
    <source>
        <dbReference type="ARBA" id="ARBA00022777"/>
    </source>
</evidence>
<dbReference type="GO" id="GO:0004672">
    <property type="term" value="F:protein kinase activity"/>
    <property type="evidence" value="ECO:0000318"/>
    <property type="project" value="GO_Central"/>
</dbReference>
<keyword evidence="10" id="KW-1133">Transmembrane helix</keyword>
<dbReference type="EMBL" id="GL377701">
    <property type="protein sequence ID" value="EFJ06432.1"/>
    <property type="molecule type" value="Genomic_DNA"/>
</dbReference>
<comment type="subcellular location">
    <subcellularLocation>
        <location evidence="1">Membrane</location>
        <topology evidence="1">Single-pass type I membrane protein</topology>
    </subcellularLocation>
</comment>
<dbReference type="GO" id="GO:0005524">
    <property type="term" value="F:ATP binding"/>
    <property type="evidence" value="ECO:0007669"/>
    <property type="project" value="UniProtKB-KW"/>
</dbReference>
<dbReference type="PROSITE" id="PS00108">
    <property type="entry name" value="PROTEIN_KINASE_ST"/>
    <property type="match status" value="1"/>
</dbReference>
<protein>
    <recommendedName>
        <fullName evidence="2">non-specific serine/threonine protein kinase</fullName>
        <ecNumber evidence="2">2.7.11.1</ecNumber>
    </recommendedName>
</protein>
<evidence type="ECO:0000256" key="6">
    <source>
        <dbReference type="ARBA" id="ARBA00022729"/>
    </source>
</evidence>
<dbReference type="Gramene" id="EFJ06432">
    <property type="protein sequence ID" value="EFJ06432"/>
    <property type="gene ID" value="SELMODRAFT_135372"/>
</dbReference>
<dbReference type="OMA" id="CKADQDF"/>
<evidence type="ECO:0000313" key="19">
    <source>
        <dbReference type="Proteomes" id="UP000001514"/>
    </source>
</evidence>
<dbReference type="EMBL" id="GL377670">
    <property type="protein sequence ID" value="EFJ08756.1"/>
    <property type="molecule type" value="Genomic_DNA"/>
</dbReference>
<dbReference type="InterPro" id="IPR011009">
    <property type="entry name" value="Kinase-like_dom_sf"/>
</dbReference>